<feature type="active site" description="Proton donor" evidence="6">
    <location>
        <position position="595"/>
    </location>
</feature>
<dbReference type="GO" id="GO:0016758">
    <property type="term" value="F:hexosyltransferase activity"/>
    <property type="evidence" value="ECO:0007669"/>
    <property type="project" value="UniProtKB-UniRule"/>
</dbReference>
<comment type="function">
    <text evidence="6">Maltosyltransferase that uses maltose 1-phosphate (M1P) as the sugar donor to elongate linear or branched alpha-(1-&gt;4)-glucans. Is involved in a branched alpha-glucan biosynthetic pathway from trehalose, together with TreS, Mak and GlgB.</text>
</comment>
<feature type="region of interest" description="Disordered" evidence="7">
    <location>
        <begin position="436"/>
        <end position="464"/>
    </location>
</feature>
<dbReference type="PANTHER" id="PTHR47786:SF2">
    <property type="entry name" value="GLYCOSYL HYDROLASE FAMILY 13 CATALYTIC DOMAIN-CONTAINING PROTEIN"/>
    <property type="match status" value="1"/>
</dbReference>
<accession>A0A2W5Y2W4</accession>
<dbReference type="SMART" id="SM00642">
    <property type="entry name" value="Aamy"/>
    <property type="match status" value="1"/>
</dbReference>
<evidence type="ECO:0000313" key="9">
    <source>
        <dbReference type="EMBL" id="PZR52024.1"/>
    </source>
</evidence>
<evidence type="ECO:0000256" key="5">
    <source>
        <dbReference type="ARBA" id="ARBA00048735"/>
    </source>
</evidence>
<reference evidence="9 10" key="1">
    <citation type="submission" date="2018-06" db="EMBL/GenBank/DDBJ databases">
        <title>Whole genome sequencing of a novel hydrocarbon degrading bacterial strain, PW21 isolated from oil contaminated produced water sample.</title>
        <authorList>
            <person name="Nagkirti P."/>
            <person name="Shaikh A."/>
            <person name="Gowdaman V."/>
            <person name="Engineer A.E."/>
            <person name="Dagar S."/>
            <person name="Dhakephalkar P.K."/>
        </authorList>
    </citation>
    <scope>NUCLEOTIDE SEQUENCE [LARGE SCALE GENOMIC DNA]</scope>
    <source>
        <strain evidence="9 10">PW21</strain>
    </source>
</reference>
<dbReference type="Gene3D" id="1.20.58.80">
    <property type="entry name" value="Phosphotransferase system, lactose/cellobiose-type IIA subunit"/>
    <property type="match status" value="1"/>
</dbReference>
<evidence type="ECO:0000259" key="8">
    <source>
        <dbReference type="SMART" id="SM00642"/>
    </source>
</evidence>
<dbReference type="InterPro" id="IPR006047">
    <property type="entry name" value="GH13_cat_dom"/>
</dbReference>
<dbReference type="PANTHER" id="PTHR47786">
    <property type="entry name" value="ALPHA-1,4-GLUCAN:MALTOSE-1-PHOSPHATE MALTOSYLTRANSFERASE"/>
    <property type="match status" value="1"/>
</dbReference>
<feature type="binding site" evidence="6">
    <location>
        <position position="567"/>
    </location>
    <ligand>
        <name>alpha-maltose 1-phosphate</name>
        <dbReference type="ChEBI" id="CHEBI:63576"/>
    </ligand>
</feature>
<dbReference type="InterPro" id="IPR017853">
    <property type="entry name" value="GH"/>
</dbReference>
<protein>
    <recommendedName>
        <fullName evidence="6">Alpha-1,4-glucan:maltose-1-phosphate maltosyltransferase</fullName>
        <shortName evidence="6">GMPMT</shortName>
        <ecNumber evidence="6">2.4.99.16</ecNumber>
    </recommendedName>
    <alternativeName>
        <fullName evidence="6">(1-&gt;4)-alpha-D-glucan:maltose-1-phosphate alpha-D-maltosyltransferase</fullName>
    </alternativeName>
</protein>
<evidence type="ECO:0000256" key="4">
    <source>
        <dbReference type="ARBA" id="ARBA00023277"/>
    </source>
</evidence>
<evidence type="ECO:0000256" key="3">
    <source>
        <dbReference type="ARBA" id="ARBA00022679"/>
    </source>
</evidence>
<dbReference type="EC" id="2.4.99.16" evidence="6"/>
<dbReference type="GO" id="GO:0004553">
    <property type="term" value="F:hydrolase activity, hydrolyzing O-glycosyl compounds"/>
    <property type="evidence" value="ECO:0007669"/>
    <property type="project" value="InterPro"/>
</dbReference>
<dbReference type="Gene3D" id="2.60.40.1180">
    <property type="entry name" value="Golgi alpha-mannosidase II"/>
    <property type="match status" value="1"/>
</dbReference>
<evidence type="ECO:0000256" key="6">
    <source>
        <dbReference type="HAMAP-Rule" id="MF_02124"/>
    </source>
</evidence>
<dbReference type="GO" id="GO:0030979">
    <property type="term" value="P:alpha-glucan biosynthetic process"/>
    <property type="evidence" value="ECO:0007669"/>
    <property type="project" value="UniProtKB-UniRule"/>
</dbReference>
<dbReference type="InterPro" id="IPR026585">
    <property type="entry name" value="GlgE"/>
</dbReference>
<dbReference type="Pfam" id="PF11896">
    <property type="entry name" value="GlgE_dom_N_S"/>
    <property type="match status" value="1"/>
</dbReference>
<dbReference type="InterPro" id="IPR013780">
    <property type="entry name" value="Glyco_hydro_b"/>
</dbReference>
<feature type="binding site" evidence="6">
    <location>
        <begin position="705"/>
        <end position="706"/>
    </location>
    <ligand>
        <name>alpha-maltose 1-phosphate</name>
        <dbReference type="ChEBI" id="CHEBI:63576"/>
    </ligand>
</feature>
<dbReference type="Pfam" id="PF21702">
    <property type="entry name" value="GLGE_C"/>
    <property type="match status" value="1"/>
</dbReference>
<dbReference type="EMBL" id="QKWH01000013">
    <property type="protein sequence ID" value="PZR52024.1"/>
    <property type="molecule type" value="Genomic_DNA"/>
</dbReference>
<evidence type="ECO:0000256" key="7">
    <source>
        <dbReference type="SAM" id="MobiDB-lite"/>
    </source>
</evidence>
<gene>
    <name evidence="6" type="primary">glgE</name>
    <name evidence="9" type="ORF">DNL40_13475</name>
</gene>
<feature type="site" description="Transition state stabilizer" evidence="6">
    <location>
        <position position="652"/>
    </location>
</feature>
<dbReference type="HAMAP" id="MF_02124">
    <property type="entry name" value="GlgE"/>
    <property type="match status" value="1"/>
</dbReference>
<keyword evidence="4 6" id="KW-0119">Carbohydrate metabolism</keyword>
<name>A0A2W5Y2W4_9MICO</name>
<dbReference type="InterPro" id="IPR013783">
    <property type="entry name" value="Ig-like_fold"/>
</dbReference>
<evidence type="ECO:0000256" key="1">
    <source>
        <dbReference type="ARBA" id="ARBA00011738"/>
    </source>
</evidence>
<dbReference type="InterPro" id="IPR021828">
    <property type="entry name" value="GlgE_dom_N/S"/>
</dbReference>
<comment type="catalytic activity">
    <reaction evidence="5 6">
        <text>alpha-maltose 1-phosphate + [(1-&gt;4)-alpha-D-glucosyl](n) = [(1-&gt;4)-alpha-D-glucosyl](n+2) + phosphate</text>
        <dbReference type="Rhea" id="RHEA:42692"/>
        <dbReference type="Rhea" id="RHEA-COMP:9584"/>
        <dbReference type="Rhea" id="RHEA-COMP:10183"/>
        <dbReference type="ChEBI" id="CHEBI:15444"/>
        <dbReference type="ChEBI" id="CHEBI:43474"/>
        <dbReference type="ChEBI" id="CHEBI:63576"/>
        <dbReference type="EC" id="2.4.99.16"/>
    </reaction>
</comment>
<proteinExistence type="inferred from homology"/>
<keyword evidence="2 6" id="KW-0328">Glycosyltransferase</keyword>
<sequence length="866" mass="92605">MTTSPRKRNTSGNAKPKAAVPAPAPAEPAAPAGTAPHDAAHHEVAPGEAGSPSEAEAPGAGSGKSPRKAAPKTSTKTPAKAPKAAPASATPAKAPAQRATRARGTSPARAAAAAARGPHEAVTAAAAPTPPTDAARTRSGSRAAATPGRGQAERAAPAPTSHEVPVAAPGTPVLPAPPAPVGRIPVLEVSPVVEGGRWPAKAVVGEVVPVEATVFREGHDAVAATAVLLDPAGQVHQTAPMRDIAPGLDRFQGFLQPDSEGEWSFRVEAWSDPYGTWAHDATVKIEAGVDVELMLAEGVLLFERIVAPEAQAARVPQDARVLADAASELADTTRPAEARLAMATTQAVRDALTRSPLRDLVTASATYPLRVHRRRALYGSWYEIFPRSEGATRAEDGTWRSGTFATAARRLPAIAGMGFDVVYLTPVHPIGTTFRKGRNNTLDARPGDPGSPYAIGSPDGGHEAIHPDLGTEEDFRDFVAAAAEHGLEVALDLALQCSPDHPWVTEHPEWFRTRADGTIAYAENPPKKYQDIYPLYFDNDPVGLREEILRVVETWIERGVTLFRVDNPHTKPLDFWEWLLAQVHAKHPEVIFLSEAFTKPAMMATLARIGFHQSYTYFTWRNTKEEVLEYLQEVSGPAGSVMRPSFWPTTHDILPPYLQHGGVAGFAVRAVLAATGSPTWGVYSGYELVENVPRPGVEEQIDNEKYEYKPRDWSHADEIGVSLLLTRLNEIRRQHPALQQLRNLTVHPADNGSIVAFSRRVRGEHLALASGHQDAAPGARPGTVGTPSDDVVLVVVNLDPWAAQETLLHLDLEALGLTPPPGTDGSAPFFVAHDLLTGATYPWGAHPYVRLDPRTQVAHVLQVGLA</sequence>
<feature type="binding site" evidence="6">
    <location>
        <position position="496"/>
    </location>
    <ligand>
        <name>alpha-maltose 1-phosphate</name>
        <dbReference type="ChEBI" id="CHEBI:63576"/>
    </ligand>
</feature>
<dbReference type="CDD" id="cd11344">
    <property type="entry name" value="AmyAc_GlgE_like"/>
    <property type="match status" value="1"/>
</dbReference>
<dbReference type="Gene3D" id="2.60.40.10">
    <property type="entry name" value="Immunoglobulins"/>
    <property type="match status" value="1"/>
</dbReference>
<keyword evidence="10" id="KW-1185">Reference proteome</keyword>
<comment type="caution">
    <text evidence="9">The sequence shown here is derived from an EMBL/GenBank/DDBJ whole genome shotgun (WGS) entry which is preliminary data.</text>
</comment>
<feature type="domain" description="Glycosyl hydrolase family 13 catalytic" evidence="8">
    <location>
        <begin position="383"/>
        <end position="715"/>
    </location>
</feature>
<feature type="binding site" evidence="6">
    <location>
        <position position="531"/>
    </location>
    <ligand>
        <name>alpha-maltose 1-phosphate</name>
        <dbReference type="ChEBI" id="CHEBI:63576"/>
    </ligand>
</feature>
<evidence type="ECO:0000256" key="2">
    <source>
        <dbReference type="ARBA" id="ARBA00022676"/>
    </source>
</evidence>
<comment type="subunit">
    <text evidence="1 6">Homodimer.</text>
</comment>
<comment type="similarity">
    <text evidence="6">Belongs to the glycosyl hydrolase 13 family. GlgE subfamily.</text>
</comment>
<organism evidence="9 10">
    <name type="scientific">Xylanimonas oleitrophica</name>
    <dbReference type="NCBI Taxonomy" id="2607479"/>
    <lineage>
        <taxon>Bacteria</taxon>
        <taxon>Bacillati</taxon>
        <taxon>Actinomycetota</taxon>
        <taxon>Actinomycetes</taxon>
        <taxon>Micrococcales</taxon>
        <taxon>Promicromonosporaceae</taxon>
        <taxon>Xylanimonas</taxon>
    </lineage>
</organism>
<dbReference type="AlphaFoldDB" id="A0A2W5Y2W4"/>
<feature type="binding site" evidence="6">
    <location>
        <position position="436"/>
    </location>
    <ligand>
        <name>alpha-maltose 1-phosphate</name>
        <dbReference type="ChEBI" id="CHEBI:63576"/>
    </ligand>
</feature>
<feature type="active site" description="Nucleophile" evidence="6">
    <location>
        <position position="566"/>
    </location>
</feature>
<dbReference type="InterPro" id="IPR049171">
    <property type="entry name" value="GLGE_C"/>
</dbReference>
<keyword evidence="3 6" id="KW-0808">Transferase</keyword>
<dbReference type="Gene3D" id="3.20.20.80">
    <property type="entry name" value="Glycosidases"/>
    <property type="match status" value="1"/>
</dbReference>
<feature type="compositionally biased region" description="Low complexity" evidence="7">
    <location>
        <begin position="71"/>
        <end position="146"/>
    </location>
</feature>
<feature type="region of interest" description="Disordered" evidence="7">
    <location>
        <begin position="1"/>
        <end position="171"/>
    </location>
</feature>
<dbReference type="SUPFAM" id="SSF51445">
    <property type="entry name" value="(Trans)glycosidases"/>
    <property type="match status" value="1"/>
</dbReference>
<evidence type="ECO:0000313" key="10">
    <source>
        <dbReference type="Proteomes" id="UP000248783"/>
    </source>
</evidence>
<dbReference type="Proteomes" id="UP000248783">
    <property type="component" value="Unassembled WGS sequence"/>
</dbReference>